<dbReference type="Proteomes" id="UP000294919">
    <property type="component" value="Unassembled WGS sequence"/>
</dbReference>
<keyword evidence="1" id="KW-1133">Transmembrane helix</keyword>
<keyword evidence="3" id="KW-1185">Reference proteome</keyword>
<protein>
    <submittedName>
        <fullName evidence="2">Uncharacterized protein</fullName>
    </submittedName>
</protein>
<gene>
    <name evidence="2" type="ORF">EV214_101151</name>
</gene>
<dbReference type="Pfam" id="PF19610">
    <property type="entry name" value="DUF6115"/>
    <property type="match status" value="1"/>
</dbReference>
<dbReference type="AlphaFoldDB" id="A0A4R2L3W0"/>
<sequence>MIDYIFFFIGIVVIVISFLLLKTNNDNQATIESQMIKNRDKELLERVYLIENIIEELKAISEETIQNIDMKTNDIYHMLQTVDKNMEKYTSIVNKKEYSGDIEENARFVVETHLGLMKDGHMLNHDEDTKKILGLVDEGYSPAQIAKKLDKGIGEVQLICNLKKR</sequence>
<name>A0A4R2L3W0_9FIRM</name>
<evidence type="ECO:0000313" key="2">
    <source>
        <dbReference type="EMBL" id="TCO79917.1"/>
    </source>
</evidence>
<proteinExistence type="predicted"/>
<dbReference type="OrthoDB" id="1954102at2"/>
<keyword evidence="1" id="KW-0812">Transmembrane</keyword>
<comment type="caution">
    <text evidence="2">The sequence shown here is derived from an EMBL/GenBank/DDBJ whole genome shotgun (WGS) entry which is preliminary data.</text>
</comment>
<keyword evidence="1" id="KW-0472">Membrane</keyword>
<accession>A0A4R2L3W0</accession>
<dbReference type="RefSeq" id="WP_132241683.1">
    <property type="nucleotide sequence ID" value="NZ_SLWV01000001.1"/>
</dbReference>
<feature type="transmembrane region" description="Helical" evidence="1">
    <location>
        <begin position="6"/>
        <end position="21"/>
    </location>
</feature>
<organism evidence="2 3">
    <name type="scientific">Marinisporobacter balticus</name>
    <dbReference type="NCBI Taxonomy" id="2018667"/>
    <lineage>
        <taxon>Bacteria</taxon>
        <taxon>Bacillati</taxon>
        <taxon>Bacillota</taxon>
        <taxon>Clostridia</taxon>
        <taxon>Peptostreptococcales</taxon>
        <taxon>Thermotaleaceae</taxon>
        <taxon>Marinisporobacter</taxon>
    </lineage>
</organism>
<evidence type="ECO:0000256" key="1">
    <source>
        <dbReference type="SAM" id="Phobius"/>
    </source>
</evidence>
<dbReference type="InterPro" id="IPR046118">
    <property type="entry name" value="DUF6115"/>
</dbReference>
<dbReference type="EMBL" id="SLWV01000001">
    <property type="protein sequence ID" value="TCO79917.1"/>
    <property type="molecule type" value="Genomic_DNA"/>
</dbReference>
<reference evidence="2 3" key="1">
    <citation type="submission" date="2019-03" db="EMBL/GenBank/DDBJ databases">
        <title>Genomic Encyclopedia of Type Strains, Phase IV (KMG-IV): sequencing the most valuable type-strain genomes for metagenomic binning, comparative biology and taxonomic classification.</title>
        <authorList>
            <person name="Goeker M."/>
        </authorList>
    </citation>
    <scope>NUCLEOTIDE SEQUENCE [LARGE SCALE GENOMIC DNA]</scope>
    <source>
        <strain evidence="2 3">DSM 102940</strain>
    </source>
</reference>
<evidence type="ECO:0000313" key="3">
    <source>
        <dbReference type="Proteomes" id="UP000294919"/>
    </source>
</evidence>